<reference evidence="1 2" key="1">
    <citation type="submission" date="2021-01" db="EMBL/GenBank/DDBJ databases">
        <title>Whole genome shotgun sequence of Catellatospora bangladeshensis NBRC 107357.</title>
        <authorList>
            <person name="Komaki H."/>
            <person name="Tamura T."/>
        </authorList>
    </citation>
    <scope>NUCLEOTIDE SEQUENCE [LARGE SCALE GENOMIC DNA]</scope>
    <source>
        <strain evidence="1 2">NBRC 107357</strain>
    </source>
</reference>
<organism evidence="1 2">
    <name type="scientific">Catellatospora bangladeshensis</name>
    <dbReference type="NCBI Taxonomy" id="310355"/>
    <lineage>
        <taxon>Bacteria</taxon>
        <taxon>Bacillati</taxon>
        <taxon>Actinomycetota</taxon>
        <taxon>Actinomycetes</taxon>
        <taxon>Micromonosporales</taxon>
        <taxon>Micromonosporaceae</taxon>
        <taxon>Catellatospora</taxon>
    </lineage>
</organism>
<dbReference type="Proteomes" id="UP000601223">
    <property type="component" value="Unassembled WGS sequence"/>
</dbReference>
<evidence type="ECO:0000313" key="1">
    <source>
        <dbReference type="EMBL" id="GIF86467.1"/>
    </source>
</evidence>
<accession>A0A8J3JT78</accession>
<evidence type="ECO:0000313" key="2">
    <source>
        <dbReference type="Proteomes" id="UP000601223"/>
    </source>
</evidence>
<keyword evidence="2" id="KW-1185">Reference proteome</keyword>
<protein>
    <submittedName>
        <fullName evidence="1">Uncharacterized protein</fullName>
    </submittedName>
</protein>
<dbReference type="EMBL" id="BONF01000074">
    <property type="protein sequence ID" value="GIF86467.1"/>
    <property type="molecule type" value="Genomic_DNA"/>
</dbReference>
<comment type="caution">
    <text evidence="1">The sequence shown here is derived from an EMBL/GenBank/DDBJ whole genome shotgun (WGS) entry which is preliminary data.</text>
</comment>
<gene>
    <name evidence="1" type="ORF">Cba03nite_78160</name>
</gene>
<proteinExistence type="predicted"/>
<dbReference type="AlphaFoldDB" id="A0A8J3JT78"/>
<name>A0A8J3JT78_9ACTN</name>
<sequence>MTRPTVPSEKNLGELIRPARHRLGNHTRLVSSDQIGPTRCAPASSVLTFRSRLFCPFRAGRENITRDAAPLANRGAASRVT</sequence>